<accession>A0ABY8U832</accession>
<dbReference type="Proteomes" id="UP001244341">
    <property type="component" value="Chromosome 7b"/>
</dbReference>
<feature type="chain" id="PRO_5045269159" evidence="1">
    <location>
        <begin position="22"/>
        <end position="532"/>
    </location>
</feature>
<proteinExistence type="predicted"/>
<evidence type="ECO:0000313" key="2">
    <source>
        <dbReference type="EMBL" id="WIA16611.1"/>
    </source>
</evidence>
<evidence type="ECO:0000313" key="3">
    <source>
        <dbReference type="Proteomes" id="UP001244341"/>
    </source>
</evidence>
<keyword evidence="3" id="KW-1185">Reference proteome</keyword>
<name>A0ABY8U832_TETOB</name>
<keyword evidence="1" id="KW-0732">Signal</keyword>
<reference evidence="2 3" key="1">
    <citation type="submission" date="2023-05" db="EMBL/GenBank/DDBJ databases">
        <title>A 100% complete, gapless, phased diploid assembly of the Scenedesmus obliquus UTEX 3031 genome.</title>
        <authorList>
            <person name="Biondi T.C."/>
            <person name="Hanschen E.R."/>
            <person name="Kwon T."/>
            <person name="Eng W."/>
            <person name="Kruse C.P.S."/>
            <person name="Koehler S.I."/>
            <person name="Kunde Y."/>
            <person name="Gleasner C.D."/>
            <person name="You Mak K.T."/>
            <person name="Polle J."/>
            <person name="Hovde B.T."/>
            <person name="Starkenburg S.R."/>
        </authorList>
    </citation>
    <scope>NUCLEOTIDE SEQUENCE [LARGE SCALE GENOMIC DNA]</scope>
    <source>
        <strain evidence="2 3">DOE0152z</strain>
    </source>
</reference>
<organism evidence="2 3">
    <name type="scientific">Tetradesmus obliquus</name>
    <name type="common">Green alga</name>
    <name type="synonym">Acutodesmus obliquus</name>
    <dbReference type="NCBI Taxonomy" id="3088"/>
    <lineage>
        <taxon>Eukaryota</taxon>
        <taxon>Viridiplantae</taxon>
        <taxon>Chlorophyta</taxon>
        <taxon>core chlorophytes</taxon>
        <taxon>Chlorophyceae</taxon>
        <taxon>CS clade</taxon>
        <taxon>Sphaeropleales</taxon>
        <taxon>Scenedesmaceae</taxon>
        <taxon>Tetradesmus</taxon>
    </lineage>
</organism>
<evidence type="ECO:0000256" key="1">
    <source>
        <dbReference type="SAM" id="SignalP"/>
    </source>
</evidence>
<feature type="signal peptide" evidence="1">
    <location>
        <begin position="1"/>
        <end position="21"/>
    </location>
</feature>
<gene>
    <name evidence="2" type="ORF">OEZ85_013278</name>
</gene>
<dbReference type="EMBL" id="CP126214">
    <property type="protein sequence ID" value="WIA16611.1"/>
    <property type="molecule type" value="Genomic_DNA"/>
</dbReference>
<protein>
    <submittedName>
        <fullName evidence="2">Uncharacterized protein</fullName>
    </submittedName>
</protein>
<sequence length="532" mass="56259">MKKQILLVAGLMAVFAAGVHAAVPEGCRVEVDFFATPEALGINLTRTTGYTNGNISNPIIETCSGTTDCNYPDVWSKASQEKAAGSSDFNARGGLMKVVLPKTVDAVLYFQVTSPYLTADARSANDICLGPLPVIPTRRMLAEQVSYNVTTPGTMTYSVQIGDAAPQPGVVTGTNGGKLIIPRDEYLGEQCATITINITGIAFTPAFDNFTAITPITRTVCWFKPTGNEHATAEVLLSTKGLCDVTAEIKTIAVNISSINPQPVYMKLGNDVKADDDMNPQALLRPVIYLRGTKITELDGTAATTEFDQETDIKNFLVSYIIPPLPMPEDGLYSMAIPASLQQGVYNVTARVSMITNNPELVGIGKTRVVQADVPAVHNLTEVMAKDLFVDETFGVQQDPTLLTDISSDKEGQAITTGQNITFTWAITGVVFDQKCTHGSDAAVSCKSPFTVAAKDVSADPIKFTVDITDVCGAEKRLEYSYSAQGVTALTKVDDIPVGPGGGAVPPKKNGAAATAAAGMLTLGMGLLAALL</sequence>